<keyword evidence="9" id="KW-1185">Reference proteome</keyword>
<keyword evidence="4 7" id="KW-1133">Transmembrane helix</keyword>
<evidence type="ECO:0008006" key="10">
    <source>
        <dbReference type="Google" id="ProtNLM"/>
    </source>
</evidence>
<dbReference type="Pfam" id="PF01988">
    <property type="entry name" value="VIT1"/>
    <property type="match status" value="1"/>
</dbReference>
<evidence type="ECO:0000256" key="2">
    <source>
        <dbReference type="ARBA" id="ARBA00007049"/>
    </source>
</evidence>
<proteinExistence type="inferred from homology"/>
<keyword evidence="5 7" id="KW-0472">Membrane</keyword>
<accession>A0A370U292</accession>
<evidence type="ECO:0000313" key="9">
    <source>
        <dbReference type="Proteomes" id="UP000254866"/>
    </source>
</evidence>
<evidence type="ECO:0000256" key="5">
    <source>
        <dbReference type="ARBA" id="ARBA00023136"/>
    </source>
</evidence>
<comment type="subcellular location">
    <subcellularLocation>
        <location evidence="1">Endomembrane system</location>
        <topology evidence="1">Multi-pass membrane protein</topology>
    </subcellularLocation>
</comment>
<dbReference type="GO" id="GO:0012505">
    <property type="term" value="C:endomembrane system"/>
    <property type="evidence" value="ECO:0007669"/>
    <property type="project" value="UniProtKB-SubCell"/>
</dbReference>
<evidence type="ECO:0000256" key="4">
    <source>
        <dbReference type="ARBA" id="ARBA00022989"/>
    </source>
</evidence>
<dbReference type="AlphaFoldDB" id="A0A370U292"/>
<protein>
    <recommendedName>
        <fullName evidence="10">DUF125-domain-containing protein</fullName>
    </recommendedName>
</protein>
<organism evidence="8 9">
    <name type="scientific">Venustampulla echinocandica</name>
    <dbReference type="NCBI Taxonomy" id="2656787"/>
    <lineage>
        <taxon>Eukaryota</taxon>
        <taxon>Fungi</taxon>
        <taxon>Dikarya</taxon>
        <taxon>Ascomycota</taxon>
        <taxon>Pezizomycotina</taxon>
        <taxon>Leotiomycetes</taxon>
        <taxon>Helotiales</taxon>
        <taxon>Pleuroascaceae</taxon>
        <taxon>Venustampulla</taxon>
    </lineage>
</organism>
<evidence type="ECO:0000313" key="8">
    <source>
        <dbReference type="EMBL" id="RDL41896.1"/>
    </source>
</evidence>
<dbReference type="CDD" id="cd02435">
    <property type="entry name" value="CCC1"/>
    <property type="match status" value="1"/>
</dbReference>
<evidence type="ECO:0000256" key="7">
    <source>
        <dbReference type="SAM" id="Phobius"/>
    </source>
</evidence>
<dbReference type="RefSeq" id="XP_031874552.1">
    <property type="nucleotide sequence ID" value="XM_032010498.1"/>
</dbReference>
<evidence type="ECO:0000256" key="1">
    <source>
        <dbReference type="ARBA" id="ARBA00004127"/>
    </source>
</evidence>
<dbReference type="PANTHER" id="PTHR31851">
    <property type="entry name" value="FE(2+)/MN(2+) TRANSPORTER PCL1"/>
    <property type="match status" value="1"/>
</dbReference>
<dbReference type="GO" id="GO:0030026">
    <property type="term" value="P:intracellular manganese ion homeostasis"/>
    <property type="evidence" value="ECO:0007669"/>
    <property type="project" value="InterPro"/>
</dbReference>
<dbReference type="STRING" id="2656787.A0A370U292"/>
<dbReference type="EMBL" id="NPIC01000001">
    <property type="protein sequence ID" value="RDL41896.1"/>
    <property type="molecule type" value="Genomic_DNA"/>
</dbReference>
<comment type="similarity">
    <text evidence="2">Belongs to the CCC1 family.</text>
</comment>
<feature type="compositionally biased region" description="Low complexity" evidence="6">
    <location>
        <begin position="93"/>
        <end position="104"/>
    </location>
</feature>
<name>A0A370U292_9HELO</name>
<feature type="transmembrane region" description="Helical" evidence="7">
    <location>
        <begin position="307"/>
        <end position="325"/>
    </location>
</feature>
<sequence>MAPGDSTRITRHGQDGYLQLQALNPQDPSISRVRRRRPEPQQQGRAIKAMSLVGLKNLFFRQTLAPIPSRRSKFSGVSGAAALDWSDVSEQPLLQSSSSSVPHSCPRRSRDSEDDDREDLESQQSVDSKTEKSNSNRGFRIDARIISDATIGLSDGLTVPFALTAGLSALGNTKVVVYGGFAELVAGAISMGLGGYLGAKSEAASYEAQRIETQEMIATNPHVVVADIVEVFSPYAVPKHTLDDLTTHLAQSPRLVDFVMQFKHCAEEPASSRALTSATTIALAYFLGGLLPLIPYFCVGEKQVFEALYISIGVMIVALFVFGYVKTCVVVGWDGGKNVRAGCFGGVQMVVVGSAAAGAAMGLVRLFSHEDGF</sequence>
<evidence type="ECO:0000256" key="3">
    <source>
        <dbReference type="ARBA" id="ARBA00022692"/>
    </source>
</evidence>
<feature type="region of interest" description="Disordered" evidence="6">
    <location>
        <begin position="93"/>
        <end position="134"/>
    </location>
</feature>
<dbReference type="OrthoDB" id="73465at2759"/>
<comment type="caution">
    <text evidence="8">The sequence shown here is derived from an EMBL/GenBank/DDBJ whole genome shotgun (WGS) entry which is preliminary data.</text>
</comment>
<feature type="transmembrane region" description="Helical" evidence="7">
    <location>
        <begin position="345"/>
        <end position="367"/>
    </location>
</feature>
<evidence type="ECO:0000256" key="6">
    <source>
        <dbReference type="SAM" id="MobiDB-lite"/>
    </source>
</evidence>
<reference evidence="8 9" key="1">
    <citation type="journal article" date="2018" name="IMA Fungus">
        <title>IMA Genome-F 9: Draft genome sequence of Annulohypoxylon stygium, Aspergillus mulundensis, Berkeleyomyces basicola (syn. Thielaviopsis basicola), Ceratocystis smalleyi, two Cercospora beticola strains, Coleophoma cylindrospora, Fusarium fracticaudum, Phialophora cf. hyalina, and Morchella septimelata.</title>
        <authorList>
            <person name="Wingfield B.D."/>
            <person name="Bills G.F."/>
            <person name="Dong Y."/>
            <person name="Huang W."/>
            <person name="Nel W.J."/>
            <person name="Swalarsk-Parry B.S."/>
            <person name="Vaghefi N."/>
            <person name="Wilken P.M."/>
            <person name="An Z."/>
            <person name="de Beer Z.W."/>
            <person name="De Vos L."/>
            <person name="Chen L."/>
            <person name="Duong T.A."/>
            <person name="Gao Y."/>
            <person name="Hammerbacher A."/>
            <person name="Kikkert J.R."/>
            <person name="Li Y."/>
            <person name="Li H."/>
            <person name="Li K."/>
            <person name="Li Q."/>
            <person name="Liu X."/>
            <person name="Ma X."/>
            <person name="Naidoo K."/>
            <person name="Pethybridge S.J."/>
            <person name="Sun J."/>
            <person name="Steenkamp E.T."/>
            <person name="van der Nest M.A."/>
            <person name="van Wyk S."/>
            <person name="Wingfield M.J."/>
            <person name="Xiong C."/>
            <person name="Yue Q."/>
            <person name="Zhang X."/>
        </authorList>
    </citation>
    <scope>NUCLEOTIDE SEQUENCE [LARGE SCALE GENOMIC DNA]</scope>
    <source>
        <strain evidence="8 9">BP 5553</strain>
    </source>
</reference>
<gene>
    <name evidence="8" type="ORF">BP5553_01875</name>
</gene>
<dbReference type="Proteomes" id="UP000254866">
    <property type="component" value="Unassembled WGS sequence"/>
</dbReference>
<dbReference type="GeneID" id="43594724"/>
<dbReference type="GO" id="GO:0005384">
    <property type="term" value="F:manganese ion transmembrane transporter activity"/>
    <property type="evidence" value="ECO:0007669"/>
    <property type="project" value="InterPro"/>
</dbReference>
<feature type="compositionally biased region" description="Acidic residues" evidence="6">
    <location>
        <begin position="112"/>
        <end position="121"/>
    </location>
</feature>
<keyword evidence="3 7" id="KW-0812">Transmembrane</keyword>
<dbReference type="InterPro" id="IPR008217">
    <property type="entry name" value="Ccc1_fam"/>
</dbReference>
<feature type="transmembrane region" description="Helical" evidence="7">
    <location>
        <begin position="281"/>
        <end position="300"/>
    </location>
</feature>